<feature type="transmembrane region" description="Helical" evidence="1">
    <location>
        <begin position="38"/>
        <end position="59"/>
    </location>
</feature>
<evidence type="ECO:0000313" key="3">
    <source>
        <dbReference type="Proteomes" id="UP000315938"/>
    </source>
</evidence>
<keyword evidence="1" id="KW-1133">Transmembrane helix</keyword>
<gene>
    <name evidence="2" type="ORF">FNV44_06280</name>
</gene>
<feature type="transmembrane region" description="Helical" evidence="1">
    <location>
        <begin position="71"/>
        <end position="89"/>
    </location>
</feature>
<reference evidence="2 3" key="1">
    <citation type="submission" date="2019-07" db="EMBL/GenBank/DDBJ databases">
        <title>Genome sequence of Acholeplasma laidlawii strain with increased resistance to erythromycin.</title>
        <authorList>
            <person name="Medvedeva E.S."/>
            <person name="Baranova N.B."/>
            <person name="Siniagina M.N."/>
            <person name="Mouzykantov A."/>
            <person name="Chernova O.A."/>
            <person name="Chernov V.M."/>
        </authorList>
    </citation>
    <scope>NUCLEOTIDE SEQUENCE [LARGE SCALE GENOMIC DNA]</scope>
    <source>
        <strain evidence="2 3">PG8REry</strain>
    </source>
</reference>
<evidence type="ECO:0000313" key="2">
    <source>
        <dbReference type="EMBL" id="TRX99305.1"/>
    </source>
</evidence>
<dbReference type="GeneID" id="41339476"/>
<protein>
    <submittedName>
        <fullName evidence="2">Uncharacterized protein</fullName>
    </submittedName>
</protein>
<comment type="caution">
    <text evidence="2">The sequence shown here is derived from an EMBL/GenBank/DDBJ whole genome shotgun (WGS) entry which is preliminary data.</text>
</comment>
<dbReference type="RefSeq" id="WP_012243269.1">
    <property type="nucleotide sequence ID" value="NZ_CP126461.2"/>
</dbReference>
<dbReference type="AlphaFoldDB" id="A0A553IGH0"/>
<accession>A0A553IGH0</accession>
<dbReference type="EMBL" id="VKID01000002">
    <property type="protein sequence ID" value="TRX99305.1"/>
    <property type="molecule type" value="Genomic_DNA"/>
</dbReference>
<dbReference type="Proteomes" id="UP000315938">
    <property type="component" value="Unassembled WGS sequence"/>
</dbReference>
<feature type="transmembrane region" description="Helical" evidence="1">
    <location>
        <begin position="129"/>
        <end position="150"/>
    </location>
</feature>
<keyword evidence="1" id="KW-0472">Membrane</keyword>
<keyword evidence="1" id="KW-0812">Transmembrane</keyword>
<evidence type="ECO:0000256" key="1">
    <source>
        <dbReference type="SAM" id="Phobius"/>
    </source>
</evidence>
<sequence>MQNDSNDPNKNEDNKDKIIRKKKAIIGYQLGLILHMNFGYHVLLLTIINFLVGGIVVGLSSRFYPIIQFESIESFVVAMLLFTSIEVFIKGLMVRYLYRFVLMTFGLMFYLSNLLSFYLVDLSISQISFLYNGSNIFAFTFIFMMIRLLFTTYVRKSKWIQKGASHGL</sequence>
<organism evidence="2 3">
    <name type="scientific">Acholeplasma laidlawii</name>
    <dbReference type="NCBI Taxonomy" id="2148"/>
    <lineage>
        <taxon>Bacteria</taxon>
        <taxon>Bacillati</taxon>
        <taxon>Mycoplasmatota</taxon>
        <taxon>Mollicutes</taxon>
        <taxon>Acholeplasmatales</taxon>
        <taxon>Acholeplasmataceae</taxon>
        <taxon>Acholeplasma</taxon>
    </lineage>
</organism>
<proteinExistence type="predicted"/>
<name>A0A553IGH0_ACHLA</name>
<feature type="transmembrane region" description="Helical" evidence="1">
    <location>
        <begin position="96"/>
        <end position="117"/>
    </location>
</feature>